<keyword evidence="3 6" id="KW-0479">Metal-binding</keyword>
<proteinExistence type="inferred from homology"/>
<dbReference type="PANTHER" id="PTHR30632">
    <property type="entry name" value="MOLYBDATE-BINDING PERIPLASMIC PROTEIN"/>
    <property type="match status" value="1"/>
</dbReference>
<feature type="binding site" evidence="6">
    <location>
        <position position="150"/>
    </location>
    <ligand>
        <name>molybdate</name>
        <dbReference type="ChEBI" id="CHEBI:36264"/>
    </ligand>
</feature>
<dbReference type="GO" id="GO:0030973">
    <property type="term" value="F:molybdate ion binding"/>
    <property type="evidence" value="ECO:0007669"/>
    <property type="project" value="TreeGrafter"/>
</dbReference>
<evidence type="ECO:0000256" key="6">
    <source>
        <dbReference type="PIRSR" id="PIRSR004846-1"/>
    </source>
</evidence>
<dbReference type="GO" id="GO:0015689">
    <property type="term" value="P:molybdate ion transport"/>
    <property type="evidence" value="ECO:0007669"/>
    <property type="project" value="InterPro"/>
</dbReference>
<sequence length="258" mass="28948">MKNLKILELRLLKLLAVVLACFGFFHSVQAKEIVVSAAASLSDAFKDIAKIYETSHPQDKILFNFGSSGSLLNQIAQGAPVDLFACADESTMDMAEQKGLIFPGSRQDFINNHLVLVTFIHSKLQIRELADLDKPLIKWIALGQVVTVPAGRYTKHALQAAGLWHKLQDKFIPAQNVRQVLDYVARNEVDVGFVYESDAKLFSDKVKILYRVPLPKPVQYPVALVKNTQNLNQAKAFMDLLFSVKGQRIFRQYGFAVR</sequence>
<feature type="binding site" evidence="6">
    <location>
        <position position="68"/>
    </location>
    <ligand>
        <name>molybdate</name>
        <dbReference type="ChEBI" id="CHEBI:36264"/>
    </ligand>
</feature>
<dbReference type="RefSeq" id="WP_110439143.1">
    <property type="nucleotide sequence ID" value="NZ_CP046393.1"/>
</dbReference>
<dbReference type="InterPro" id="IPR050682">
    <property type="entry name" value="ModA/WtpA"/>
</dbReference>
<protein>
    <submittedName>
        <fullName evidence="7">Molybdate ABC transporter substrate-binding protein</fullName>
    </submittedName>
</protein>
<gene>
    <name evidence="7" type="primary">modA</name>
    <name evidence="7" type="ORF">DK869_06180</name>
</gene>
<dbReference type="Pfam" id="PF13531">
    <property type="entry name" value="SBP_bac_11"/>
    <property type="match status" value="1"/>
</dbReference>
<evidence type="ECO:0000256" key="1">
    <source>
        <dbReference type="ARBA" id="ARBA00009175"/>
    </source>
</evidence>
<dbReference type="PIRSF" id="PIRSF004846">
    <property type="entry name" value="ModA"/>
    <property type="match status" value="1"/>
</dbReference>
<comment type="caution">
    <text evidence="7">The sequence shown here is derived from an EMBL/GenBank/DDBJ whole genome shotgun (WGS) entry which is preliminary data.</text>
</comment>
<organism evidence="7 8">
    <name type="scientific">Commensalibacter melissae</name>
    <dbReference type="NCBI Taxonomy" id="2070537"/>
    <lineage>
        <taxon>Bacteria</taxon>
        <taxon>Pseudomonadati</taxon>
        <taxon>Pseudomonadota</taxon>
        <taxon>Alphaproteobacteria</taxon>
        <taxon>Acetobacterales</taxon>
        <taxon>Acetobacteraceae</taxon>
    </lineage>
</organism>
<dbReference type="EMBL" id="QGLT01000003">
    <property type="protein sequence ID" value="PXZ00220.1"/>
    <property type="molecule type" value="Genomic_DNA"/>
</dbReference>
<dbReference type="AlphaFoldDB" id="A0A318N125"/>
<name>A0A318N125_9PROT</name>
<evidence type="ECO:0000313" key="7">
    <source>
        <dbReference type="EMBL" id="PXZ00220.1"/>
    </source>
</evidence>
<dbReference type="OrthoDB" id="9785015at2"/>
<dbReference type="FunFam" id="3.40.190.10:FF:000035">
    <property type="entry name" value="Molybdate ABC transporter substrate-binding protein"/>
    <property type="match status" value="1"/>
</dbReference>
<comment type="similarity">
    <text evidence="1">Belongs to the bacterial solute-binding protein ModA family.</text>
</comment>
<evidence type="ECO:0000256" key="5">
    <source>
        <dbReference type="ARBA" id="ARBA00062515"/>
    </source>
</evidence>
<dbReference type="GO" id="GO:1901359">
    <property type="term" value="F:tungstate binding"/>
    <property type="evidence" value="ECO:0007669"/>
    <property type="project" value="UniProtKB-ARBA"/>
</dbReference>
<dbReference type="GO" id="GO:0046872">
    <property type="term" value="F:metal ion binding"/>
    <property type="evidence" value="ECO:0007669"/>
    <property type="project" value="UniProtKB-KW"/>
</dbReference>
<evidence type="ECO:0000256" key="3">
    <source>
        <dbReference type="ARBA" id="ARBA00022723"/>
    </source>
</evidence>
<dbReference type="PANTHER" id="PTHR30632:SF0">
    <property type="entry name" value="SULFATE-BINDING PROTEIN"/>
    <property type="match status" value="1"/>
</dbReference>
<accession>A0A318N125</accession>
<dbReference type="InterPro" id="IPR005950">
    <property type="entry name" value="ModA"/>
</dbReference>
<feature type="binding site" evidence="6">
    <location>
        <position position="195"/>
    </location>
    <ligand>
        <name>molybdate</name>
        <dbReference type="ChEBI" id="CHEBI:36264"/>
    </ligand>
</feature>
<feature type="binding site" evidence="6">
    <location>
        <position position="40"/>
    </location>
    <ligand>
        <name>molybdate</name>
        <dbReference type="ChEBI" id="CHEBI:36264"/>
    </ligand>
</feature>
<reference evidence="7 8" key="1">
    <citation type="submission" date="2018-05" db="EMBL/GenBank/DDBJ databases">
        <title>Reference genomes for bee gut microbiota database.</title>
        <authorList>
            <person name="Ellegaard K.M."/>
        </authorList>
    </citation>
    <scope>NUCLEOTIDE SEQUENCE [LARGE SCALE GENOMIC DNA]</scope>
    <source>
        <strain evidence="7 8">ESL0284</strain>
    </source>
</reference>
<dbReference type="NCBIfam" id="TIGR01256">
    <property type="entry name" value="modA"/>
    <property type="match status" value="1"/>
</dbReference>
<evidence type="ECO:0000313" key="8">
    <source>
        <dbReference type="Proteomes" id="UP000247565"/>
    </source>
</evidence>
<dbReference type="Proteomes" id="UP000247565">
    <property type="component" value="Unassembled WGS sequence"/>
</dbReference>
<evidence type="ECO:0000256" key="4">
    <source>
        <dbReference type="ARBA" id="ARBA00022729"/>
    </source>
</evidence>
<dbReference type="Gene3D" id="3.40.190.10">
    <property type="entry name" value="Periplasmic binding protein-like II"/>
    <property type="match status" value="2"/>
</dbReference>
<dbReference type="SUPFAM" id="SSF53850">
    <property type="entry name" value="Periplasmic binding protein-like II"/>
    <property type="match status" value="1"/>
</dbReference>
<keyword evidence="8" id="KW-1185">Reference proteome</keyword>
<evidence type="ECO:0000256" key="2">
    <source>
        <dbReference type="ARBA" id="ARBA00022505"/>
    </source>
</evidence>
<feature type="binding site" evidence="6">
    <location>
        <position position="177"/>
    </location>
    <ligand>
        <name>molybdate</name>
        <dbReference type="ChEBI" id="CHEBI:36264"/>
    </ligand>
</feature>
<keyword evidence="4" id="KW-0732">Signal</keyword>
<comment type="subunit">
    <text evidence="5">The complex is composed of two ATP-binding proteins (ModC), two transmembrane proteins (ModB) and a solute-binding protein (ModA).</text>
</comment>
<keyword evidence="2 6" id="KW-0500">Molybdenum</keyword>